<dbReference type="Proteomes" id="UP000749559">
    <property type="component" value="Unassembled WGS sequence"/>
</dbReference>
<gene>
    <name evidence="1" type="ORF">OFUS_LOCUS14433</name>
</gene>
<reference evidence="1" key="1">
    <citation type="submission" date="2022-03" db="EMBL/GenBank/DDBJ databases">
        <authorList>
            <person name="Martin C."/>
        </authorList>
    </citation>
    <scope>NUCLEOTIDE SEQUENCE</scope>
</reference>
<name>A0A8S4P6J3_OWEFU</name>
<organism evidence="1 2">
    <name type="scientific">Owenia fusiformis</name>
    <name type="common">Polychaete worm</name>
    <dbReference type="NCBI Taxonomy" id="6347"/>
    <lineage>
        <taxon>Eukaryota</taxon>
        <taxon>Metazoa</taxon>
        <taxon>Spiralia</taxon>
        <taxon>Lophotrochozoa</taxon>
        <taxon>Annelida</taxon>
        <taxon>Polychaeta</taxon>
        <taxon>Sedentaria</taxon>
        <taxon>Canalipalpata</taxon>
        <taxon>Sabellida</taxon>
        <taxon>Oweniida</taxon>
        <taxon>Oweniidae</taxon>
        <taxon>Owenia</taxon>
    </lineage>
</organism>
<keyword evidence="2" id="KW-1185">Reference proteome</keyword>
<protein>
    <submittedName>
        <fullName evidence="1">Uncharacterized protein</fullName>
    </submittedName>
</protein>
<evidence type="ECO:0000313" key="2">
    <source>
        <dbReference type="Proteomes" id="UP000749559"/>
    </source>
</evidence>
<evidence type="ECO:0000313" key="1">
    <source>
        <dbReference type="EMBL" id="CAH1788994.1"/>
    </source>
</evidence>
<dbReference type="AlphaFoldDB" id="A0A8S4P6J3"/>
<dbReference type="EMBL" id="CAIIXF020000007">
    <property type="protein sequence ID" value="CAH1788994.1"/>
    <property type="molecule type" value="Genomic_DNA"/>
</dbReference>
<sequence>HNSDGPTLAQQLRICWPNVGCRGWPTVAMSIGPTLVHRRYVHWPNVGPLLAQHDFKLRWPIVGPLIVRRLVGPTLVNSWSDNFKRDVGALAVKTGWPNVGQQLGQLWPNDYVYVGPTLAVVVGPPSLCPSVQRWSTVAMSIGPTLVHCWPDTISSYIGPLLGQPLLTQFTFLYSHCWLPGQPTTGHMNNLPTATLRTNGHR</sequence>
<proteinExistence type="predicted"/>
<feature type="non-terminal residue" evidence="1">
    <location>
        <position position="1"/>
    </location>
</feature>
<accession>A0A8S4P6J3</accession>
<comment type="caution">
    <text evidence="1">The sequence shown here is derived from an EMBL/GenBank/DDBJ whole genome shotgun (WGS) entry which is preliminary data.</text>
</comment>